<proteinExistence type="predicted"/>
<reference evidence="1" key="1">
    <citation type="journal article" date="2020" name="Stud. Mycol.">
        <title>101 Dothideomycetes genomes: a test case for predicting lifestyles and emergence of pathogens.</title>
        <authorList>
            <person name="Haridas S."/>
            <person name="Albert R."/>
            <person name="Binder M."/>
            <person name="Bloem J."/>
            <person name="Labutti K."/>
            <person name="Salamov A."/>
            <person name="Andreopoulos B."/>
            <person name="Baker S."/>
            <person name="Barry K."/>
            <person name="Bills G."/>
            <person name="Bluhm B."/>
            <person name="Cannon C."/>
            <person name="Castanera R."/>
            <person name="Culley D."/>
            <person name="Daum C."/>
            <person name="Ezra D."/>
            <person name="Gonzalez J."/>
            <person name="Henrissat B."/>
            <person name="Kuo A."/>
            <person name="Liang C."/>
            <person name="Lipzen A."/>
            <person name="Lutzoni F."/>
            <person name="Magnuson J."/>
            <person name="Mondo S."/>
            <person name="Nolan M."/>
            <person name="Ohm R."/>
            <person name="Pangilinan J."/>
            <person name="Park H.-J."/>
            <person name="Ramirez L."/>
            <person name="Alfaro M."/>
            <person name="Sun H."/>
            <person name="Tritt A."/>
            <person name="Yoshinaga Y."/>
            <person name="Zwiers L.-H."/>
            <person name="Turgeon B."/>
            <person name="Goodwin S."/>
            <person name="Spatafora J."/>
            <person name="Crous P."/>
            <person name="Grigoriev I."/>
        </authorList>
    </citation>
    <scope>NUCLEOTIDE SEQUENCE</scope>
    <source>
        <strain evidence="1">HMLAC05119</strain>
    </source>
</reference>
<dbReference type="OrthoDB" id="3945550at2759"/>
<dbReference type="AlphaFoldDB" id="A0A6A5QMJ6"/>
<name>A0A6A5QMJ6_AMPQU</name>
<protein>
    <submittedName>
        <fullName evidence="1">Uncharacterized protein</fullName>
    </submittedName>
</protein>
<keyword evidence="2" id="KW-1185">Reference proteome</keyword>
<dbReference type="EMBL" id="ML979135">
    <property type="protein sequence ID" value="KAF1916552.1"/>
    <property type="molecule type" value="Genomic_DNA"/>
</dbReference>
<evidence type="ECO:0000313" key="1">
    <source>
        <dbReference type="EMBL" id="KAF1916552.1"/>
    </source>
</evidence>
<gene>
    <name evidence="1" type="ORF">BDU57DRAFT_574610</name>
</gene>
<sequence length="189" mass="21608">MDPQRPSDINPLLDMTCNLTHVSTKVPRNGTWPLDSLSAISSFPKPRSADNFMNNEHQTPKRPTTISSRHDAVSRMGGNLDGLLCGEISGNGLQELVNVIFYVGDWTRGWTGRCASQFGSRTRRAKMVCKAEGLEKDDWCVVERGEKYWQNGHRKEYMDDCWRVPKEWVQVAVWTSRVASCELLHYKIY</sequence>
<organism evidence="1 2">
    <name type="scientific">Ampelomyces quisqualis</name>
    <name type="common">Powdery mildew agent</name>
    <dbReference type="NCBI Taxonomy" id="50730"/>
    <lineage>
        <taxon>Eukaryota</taxon>
        <taxon>Fungi</taxon>
        <taxon>Dikarya</taxon>
        <taxon>Ascomycota</taxon>
        <taxon>Pezizomycotina</taxon>
        <taxon>Dothideomycetes</taxon>
        <taxon>Pleosporomycetidae</taxon>
        <taxon>Pleosporales</taxon>
        <taxon>Pleosporineae</taxon>
        <taxon>Phaeosphaeriaceae</taxon>
        <taxon>Ampelomyces</taxon>
    </lineage>
</organism>
<dbReference type="Proteomes" id="UP000800096">
    <property type="component" value="Unassembled WGS sequence"/>
</dbReference>
<evidence type="ECO:0000313" key="2">
    <source>
        <dbReference type="Proteomes" id="UP000800096"/>
    </source>
</evidence>
<accession>A0A6A5QMJ6</accession>